<dbReference type="InParanoid" id="G8JQJ1"/>
<accession>G8JQJ1</accession>
<dbReference type="STRING" id="931890.G8JQJ1"/>
<evidence type="ECO:0000313" key="2">
    <source>
        <dbReference type="Proteomes" id="UP000006790"/>
    </source>
</evidence>
<dbReference type="InterPro" id="IPR059185">
    <property type="entry name" value="MRP13_sacc"/>
</dbReference>
<name>G8JQJ1_ERECY</name>
<dbReference type="OrthoDB" id="4061106at2759"/>
<keyword evidence="2" id="KW-1185">Reference proteome</keyword>
<dbReference type="OMA" id="YRPKNAN"/>
<gene>
    <name evidence="1" type="ordered locus">Ecym_2611</name>
</gene>
<protein>
    <submittedName>
        <fullName evidence="1">Uncharacterized protein</fullName>
    </submittedName>
</protein>
<dbReference type="GeneID" id="11468357"/>
<dbReference type="EMBL" id="CP002498">
    <property type="protein sequence ID" value="AET38324.1"/>
    <property type="molecule type" value="Genomic_DNA"/>
</dbReference>
<sequence>MFGKTFTRPLTQATIKGSSFYEFVEFIKTPKEMRPYIYRPKNADKLLAMDLKDSDNKPLQSRPPIKKPSRAAFNNLLFQMQSPGELTGLLQEWVDITPRKKVLWAYFHSEHLQNMLIVSTFKLGMYGKLLQKIYELQPNFKQANNGHIYNANNWLTTNLMCRLQINGAKNFKNKFLVKKKVVTLLESTANKHETNGLAKELLMCINKQQDTDISIPTELDKPVNLPSIDVEKSTFGVLAKYITAHRNLYLEARTALEFGSDNDSVKLFVNNYQTILNKLKRPGDIYDESVASLKQLIKPLEKTK</sequence>
<dbReference type="CDD" id="cd23704">
    <property type="entry name" value="mS44"/>
    <property type="match status" value="1"/>
</dbReference>
<proteinExistence type="predicted"/>
<dbReference type="FunCoup" id="G8JQJ1">
    <property type="interactions" value="132"/>
</dbReference>
<dbReference type="Proteomes" id="UP000006790">
    <property type="component" value="Chromosome 2"/>
</dbReference>
<evidence type="ECO:0000313" key="1">
    <source>
        <dbReference type="EMBL" id="AET38324.1"/>
    </source>
</evidence>
<dbReference type="AlphaFoldDB" id="G8JQJ1"/>
<organism evidence="1 2">
    <name type="scientific">Eremothecium cymbalariae (strain CBS 270.75 / DBVPG 7215 / KCTC 17166 / NRRL Y-17582)</name>
    <name type="common">Yeast</name>
    <dbReference type="NCBI Taxonomy" id="931890"/>
    <lineage>
        <taxon>Eukaryota</taxon>
        <taxon>Fungi</taxon>
        <taxon>Dikarya</taxon>
        <taxon>Ascomycota</taxon>
        <taxon>Saccharomycotina</taxon>
        <taxon>Saccharomycetes</taxon>
        <taxon>Saccharomycetales</taxon>
        <taxon>Saccharomycetaceae</taxon>
        <taxon>Eremothecium</taxon>
    </lineage>
</organism>
<dbReference type="KEGG" id="erc:Ecym_2611"/>
<reference evidence="2" key="1">
    <citation type="journal article" date="2012" name="G3 (Bethesda)">
        <title>Pichia sorbitophila, an interspecies yeast hybrid reveals early steps of genome resolution following polyploidization.</title>
        <authorList>
            <person name="Leh Louis V."/>
            <person name="Despons L."/>
            <person name="Friedrich A."/>
            <person name="Martin T."/>
            <person name="Durrens P."/>
            <person name="Casaregola S."/>
            <person name="Neuveglise C."/>
            <person name="Fairhead C."/>
            <person name="Marck C."/>
            <person name="Cruz J.A."/>
            <person name="Straub M.L."/>
            <person name="Kugler V."/>
            <person name="Sacerdot C."/>
            <person name="Uzunov Z."/>
            <person name="Thierry A."/>
            <person name="Weiss S."/>
            <person name="Bleykasten C."/>
            <person name="De Montigny J."/>
            <person name="Jacques N."/>
            <person name="Jung P."/>
            <person name="Lemaire M."/>
            <person name="Mallet S."/>
            <person name="Morel G."/>
            <person name="Richard G.F."/>
            <person name="Sarkar A."/>
            <person name="Savel G."/>
            <person name="Schacherer J."/>
            <person name="Seret M.L."/>
            <person name="Talla E."/>
            <person name="Samson G."/>
            <person name="Jubin C."/>
            <person name="Poulain J."/>
            <person name="Vacherie B."/>
            <person name="Barbe V."/>
            <person name="Pelletier E."/>
            <person name="Sherman D.J."/>
            <person name="Westhof E."/>
            <person name="Weissenbach J."/>
            <person name="Baret P.V."/>
            <person name="Wincker P."/>
            <person name="Gaillardin C."/>
            <person name="Dujon B."/>
            <person name="Souciet J.L."/>
        </authorList>
    </citation>
    <scope>NUCLEOTIDE SEQUENCE [LARGE SCALE GENOMIC DNA]</scope>
    <source>
        <strain evidence="2">CBS 270.75 / DBVPG 7215 / KCTC 17166 / NRRL Y-17582</strain>
    </source>
</reference>
<dbReference type="RefSeq" id="XP_003645141.1">
    <property type="nucleotide sequence ID" value="XM_003645093.1"/>
</dbReference>
<dbReference type="HOGENOM" id="CLU_894829_0_0_1"/>
<dbReference type="eggNOG" id="ENOG502RYVU">
    <property type="taxonomic scope" value="Eukaryota"/>
</dbReference>